<reference evidence="15 16" key="2">
    <citation type="journal article" date="2015" name="Eukaryot. Cell">
        <title>Asexual propagation of a virulent clone complex in a human and feline outbreak of sporotrichosis.</title>
        <authorList>
            <person name="Teixeira Mde M."/>
            <person name="Rodrigues A.M."/>
            <person name="Tsui C.K."/>
            <person name="de Almeida L.G."/>
            <person name="Van Diepeningen A.D."/>
            <person name="van den Ende B.G."/>
            <person name="Fernandes G.F."/>
            <person name="Kano R."/>
            <person name="Hamelin R.C."/>
            <person name="Lopes-Bezerra L.M."/>
            <person name="Vasconcelos A.T."/>
            <person name="de Hoog S."/>
            <person name="de Camargo Z.P."/>
            <person name="Felipe M.S."/>
        </authorList>
    </citation>
    <scope>NUCLEOTIDE SEQUENCE [LARGE SCALE GENOMIC DNA]</scope>
    <source>
        <strain evidence="15 16">1099-18</strain>
    </source>
</reference>
<evidence type="ECO:0000259" key="14">
    <source>
        <dbReference type="PROSITE" id="PS51217"/>
    </source>
</evidence>
<dbReference type="VEuPathDB" id="FungiDB:SPSK_08337"/>
<sequence length="1314" mass="142756">MQVNSLTLNEQRPVTYPNTTRARTAMDRTAVVIDLCSDSEADSSDDWYKIEPSREATPVKTQPKQTPTATTITDALTTSTKTTKTKKTTGAKETTATLFTLPAPIFARHAEPPRKRAKTKAKATDDMLVAPRQKVKAETAPAERGDGSGHSALLAKLNAAQRRAVTSTANTVAILAGPGSGKTHTLTSRVAWLIDQVGHMPSNVIVATFTVKAAREMKERIGKALGGGREKRIVLGTFHSVALRYLSAYGTRIGVAKGFSIVDDHDSKAIIKRIVKRLDVTLDAAMARGWISKKKSKGCVGGDADDEATKNKRTNLQKMQKNRSQQAHGAGGSAEGKDFVAALQTVYDEYQKHLQSLNLLDYDDLLIRCTELLRAHPACVANVQAVLIDEYQDTNGVQFELMKLFAQARRRITVVGDPDQSIYGWRSAETTNLARFLSDFPHTAEIALEENYRSSQCILSTSLQVIQQDPARYDKSLLPVHKKGTLPVLRRLQDAMHEAQWILQETRRATLLTGHMLNHGDVAILVRSAALSRPIEQALARAGVPYRMMGGRKFFERAEVKLLVDYLRVVHQPHNNDVLARIINVPRRGVGPKTIQGCLEEAEAGSMSLWTLITKHCRGDLVAKTGITAPTEKKMGRFIDLIQRLQGRLRGTMDEAEGAEEGREGKEAKKGKAGGKGSDVGGTLTDAFTPTEPARAYDLVQLIVALTEQLDYRTYIGETYGGDDEARWANVDEFVTLAREFMNNAQLLMAEDELPTVDGVEQTKETDVLNKFLANISLAADADKTQEGTDEPLPMVTISTIHAAKGLEWPVVFIPAAYEGSLPHSRSEDIDEERRLLYVAMTRAKCLLNISYSLFGAPDRDKEREARRSEQNLSPFLADIVDVWCAERGPAYDRALLEEMGDILGRPVPQERAIYQDLPSNVPLLDDVFPLDPLEASRYHNEDEDGGAGRATRATMTTTKNSKRRRTMTEMPDYSGGEQGPWQRGYTTTMEGGGSNFTMGGGAAYPGFTTASAHHSAMLEAEAAEAAKRPLPGPSTSTSTTTDKRKRGALPTGQQTIMQSFTRSHSTGTVAETTAATAAARSQTTAPVKAGFQRSSSMFAMPHQHQHQYHQQQGPDPAVPVGIPAELKNRSLGGVRGNMLPAAVVCGPDAMGQAGGNGKDKDSDKNKGRQKRYAHFSSSPPREAEPTLDDGQPPVALPPVASVPPPQRPQRPQPYGYNQPRPYRAPQRPVVGKENHQLGALVGKSGGGIGGGSGGSIATRPVTSFHTTTYAQVHANGIGRGGGGGGGGGQRGGTLAPMDRLRQPFKPPTIRRPQ</sequence>
<feature type="region of interest" description="Disordered" evidence="12">
    <location>
        <begin position="653"/>
        <end position="683"/>
    </location>
</feature>
<dbReference type="GO" id="GO:0016787">
    <property type="term" value="F:hydrolase activity"/>
    <property type="evidence" value="ECO:0007669"/>
    <property type="project" value="UniProtKB-UniRule"/>
</dbReference>
<dbReference type="Gene3D" id="3.40.50.300">
    <property type="entry name" value="P-loop containing nucleotide triphosphate hydrolases"/>
    <property type="match status" value="3"/>
</dbReference>
<evidence type="ECO:0000256" key="1">
    <source>
        <dbReference type="ARBA" id="ARBA00009922"/>
    </source>
</evidence>
<keyword evidence="3 11" id="KW-0378">Hydrolase</keyword>
<dbReference type="Pfam" id="PF13361">
    <property type="entry name" value="UvrD_C"/>
    <property type="match status" value="1"/>
</dbReference>
<keyword evidence="5 11" id="KW-0067">ATP-binding</keyword>
<feature type="compositionally biased region" description="Gly residues" evidence="12">
    <location>
        <begin position="1244"/>
        <end position="1255"/>
    </location>
</feature>
<feature type="compositionally biased region" description="Low complexity" evidence="12">
    <location>
        <begin position="950"/>
        <end position="959"/>
    </location>
</feature>
<feature type="compositionally biased region" description="Pro residues" evidence="12">
    <location>
        <begin position="1195"/>
        <end position="1212"/>
    </location>
</feature>
<comment type="catalytic activity">
    <reaction evidence="8">
        <text>Couples ATP hydrolysis with the unwinding of duplex DNA by translocating in the 3'-5' direction.</text>
        <dbReference type="EC" id="5.6.2.4"/>
    </reaction>
</comment>
<evidence type="ECO:0000256" key="5">
    <source>
        <dbReference type="ARBA" id="ARBA00022840"/>
    </source>
</evidence>
<feature type="region of interest" description="Disordered" evidence="12">
    <location>
        <begin position="1275"/>
        <end position="1314"/>
    </location>
</feature>
<dbReference type="InterPro" id="IPR014017">
    <property type="entry name" value="DNA_helicase_UvrD-like_C"/>
</dbReference>
<feature type="compositionally biased region" description="Basic and acidic residues" evidence="12">
    <location>
        <begin position="1158"/>
        <end position="1167"/>
    </location>
</feature>
<evidence type="ECO:0000256" key="7">
    <source>
        <dbReference type="ARBA" id="ARBA00023235"/>
    </source>
</evidence>
<dbReference type="Proteomes" id="UP000033710">
    <property type="component" value="Unassembled WGS sequence"/>
</dbReference>
<dbReference type="SUPFAM" id="SSF52540">
    <property type="entry name" value="P-loop containing nucleoside triphosphate hydrolases"/>
    <property type="match status" value="1"/>
</dbReference>
<feature type="region of interest" description="Disordered" evidence="12">
    <location>
        <begin position="1151"/>
        <end position="1230"/>
    </location>
</feature>
<evidence type="ECO:0000256" key="8">
    <source>
        <dbReference type="ARBA" id="ARBA00034617"/>
    </source>
</evidence>
<evidence type="ECO:0000256" key="3">
    <source>
        <dbReference type="ARBA" id="ARBA00022801"/>
    </source>
</evidence>
<dbReference type="EMBL" id="AXCR01000007">
    <property type="protein sequence ID" value="KJR85177.1"/>
    <property type="molecule type" value="Genomic_DNA"/>
</dbReference>
<dbReference type="Gene3D" id="1.10.10.160">
    <property type="match status" value="1"/>
</dbReference>
<name>A0A0F2M6B5_SPOSC</name>
<evidence type="ECO:0000256" key="12">
    <source>
        <dbReference type="SAM" id="MobiDB-lite"/>
    </source>
</evidence>
<comment type="caution">
    <text evidence="15">The sequence shown here is derived from an EMBL/GenBank/DDBJ whole genome shotgun (WGS) entry which is preliminary data.</text>
</comment>
<protein>
    <recommendedName>
        <fullName evidence="9">DNA 3'-5' helicase</fullName>
        <ecNumber evidence="9">5.6.2.4</ecNumber>
    </recommendedName>
</protein>
<dbReference type="InterPro" id="IPR000212">
    <property type="entry name" value="DNA_helicase_UvrD/REP"/>
</dbReference>
<dbReference type="RefSeq" id="XP_016587853.1">
    <property type="nucleotide sequence ID" value="XM_016734937.1"/>
</dbReference>
<evidence type="ECO:0000256" key="11">
    <source>
        <dbReference type="PROSITE-ProRule" id="PRU00560"/>
    </source>
</evidence>
<dbReference type="InterPro" id="IPR013986">
    <property type="entry name" value="DExx_box_DNA_helicase_dom_sf"/>
</dbReference>
<feature type="compositionally biased region" description="Gly residues" evidence="12">
    <location>
        <begin position="1278"/>
        <end position="1292"/>
    </location>
</feature>
<dbReference type="GO" id="GO:0043138">
    <property type="term" value="F:3'-5' DNA helicase activity"/>
    <property type="evidence" value="ECO:0007669"/>
    <property type="project" value="UniProtKB-EC"/>
</dbReference>
<dbReference type="PANTHER" id="PTHR11070:SF2">
    <property type="entry name" value="ATP-DEPENDENT DNA HELICASE SRS2"/>
    <property type="match status" value="1"/>
</dbReference>
<evidence type="ECO:0000259" key="13">
    <source>
        <dbReference type="PROSITE" id="PS51198"/>
    </source>
</evidence>
<evidence type="ECO:0000313" key="15">
    <source>
        <dbReference type="EMBL" id="KJR85177.1"/>
    </source>
</evidence>
<accession>A0A0F2M6B5</accession>
<dbReference type="CDD" id="cd18807">
    <property type="entry name" value="SF1_C_UvrD"/>
    <property type="match status" value="1"/>
</dbReference>
<dbReference type="GO" id="GO:0005524">
    <property type="term" value="F:ATP binding"/>
    <property type="evidence" value="ECO:0007669"/>
    <property type="project" value="UniProtKB-UniRule"/>
</dbReference>
<dbReference type="PROSITE" id="PS51198">
    <property type="entry name" value="UVRD_HELICASE_ATP_BIND"/>
    <property type="match status" value="1"/>
</dbReference>
<proteinExistence type="inferred from homology"/>
<evidence type="ECO:0000256" key="4">
    <source>
        <dbReference type="ARBA" id="ARBA00022806"/>
    </source>
</evidence>
<dbReference type="EC" id="5.6.2.4" evidence="9"/>
<comment type="similarity">
    <text evidence="1">Belongs to the helicase family. UvrD subfamily.</text>
</comment>
<feature type="region of interest" description="Disordered" evidence="12">
    <location>
        <begin position="1025"/>
        <end position="1052"/>
    </location>
</feature>
<feature type="binding site" evidence="11">
    <location>
        <begin position="176"/>
        <end position="183"/>
    </location>
    <ligand>
        <name>ATP</name>
        <dbReference type="ChEBI" id="CHEBI:30616"/>
    </ligand>
</feature>
<feature type="region of interest" description="Disordered" evidence="12">
    <location>
        <begin position="1241"/>
        <end position="1260"/>
    </location>
</feature>
<feature type="compositionally biased region" description="Low complexity" evidence="12">
    <location>
        <begin position="1213"/>
        <end position="1222"/>
    </location>
</feature>
<evidence type="ECO:0000256" key="2">
    <source>
        <dbReference type="ARBA" id="ARBA00022741"/>
    </source>
</evidence>
<evidence type="ECO:0000256" key="6">
    <source>
        <dbReference type="ARBA" id="ARBA00023125"/>
    </source>
</evidence>
<evidence type="ECO:0000256" key="10">
    <source>
        <dbReference type="ARBA" id="ARBA00048988"/>
    </source>
</evidence>
<dbReference type="Gene3D" id="1.10.486.10">
    <property type="entry name" value="PCRA, domain 4"/>
    <property type="match status" value="1"/>
</dbReference>
<dbReference type="GO" id="GO:0003677">
    <property type="term" value="F:DNA binding"/>
    <property type="evidence" value="ECO:0007669"/>
    <property type="project" value="UniProtKB-KW"/>
</dbReference>
<gene>
    <name evidence="15" type="ORF">SPSK_08337</name>
</gene>
<dbReference type="GO" id="GO:0005634">
    <property type="term" value="C:nucleus"/>
    <property type="evidence" value="ECO:0007669"/>
    <property type="project" value="TreeGrafter"/>
</dbReference>
<organism evidence="15 16">
    <name type="scientific">Sporothrix schenckii 1099-18</name>
    <dbReference type="NCBI Taxonomy" id="1397361"/>
    <lineage>
        <taxon>Eukaryota</taxon>
        <taxon>Fungi</taxon>
        <taxon>Dikarya</taxon>
        <taxon>Ascomycota</taxon>
        <taxon>Pezizomycotina</taxon>
        <taxon>Sordariomycetes</taxon>
        <taxon>Sordariomycetidae</taxon>
        <taxon>Ophiostomatales</taxon>
        <taxon>Ophiostomataceae</taxon>
        <taxon>Sporothrix</taxon>
    </lineage>
</organism>
<feature type="domain" description="UvrD-like helicase ATP-binding" evidence="13">
    <location>
        <begin position="155"/>
        <end position="455"/>
    </location>
</feature>
<feature type="compositionally biased region" description="Basic and acidic residues" evidence="12">
    <location>
        <begin position="660"/>
        <end position="670"/>
    </location>
</feature>
<keyword evidence="7" id="KW-0413">Isomerase</keyword>
<dbReference type="InterPro" id="IPR027417">
    <property type="entry name" value="P-loop_NTPase"/>
</dbReference>
<feature type="region of interest" description="Disordered" evidence="12">
    <location>
        <begin position="938"/>
        <end position="983"/>
    </location>
</feature>
<dbReference type="PROSITE" id="PS51217">
    <property type="entry name" value="UVRD_HELICASE_CTER"/>
    <property type="match status" value="1"/>
</dbReference>
<reference evidence="15 16" key="1">
    <citation type="journal article" date="2014" name="BMC Genomics">
        <title>Comparative genomics of the major fungal agents of human and animal Sporotrichosis: Sporothrix schenckii and Sporothrix brasiliensis.</title>
        <authorList>
            <person name="Teixeira M.M."/>
            <person name="de Almeida L.G."/>
            <person name="Kubitschek-Barreira P."/>
            <person name="Alves F.L."/>
            <person name="Kioshima E.S."/>
            <person name="Abadio A.K."/>
            <person name="Fernandes L."/>
            <person name="Derengowski L.S."/>
            <person name="Ferreira K.S."/>
            <person name="Souza R.C."/>
            <person name="Ruiz J.C."/>
            <person name="de Andrade N.C."/>
            <person name="Paes H.C."/>
            <person name="Nicola A.M."/>
            <person name="Albuquerque P."/>
            <person name="Gerber A.L."/>
            <person name="Martins V.P."/>
            <person name="Peconick L.D."/>
            <person name="Neto A.V."/>
            <person name="Chaucanez C.B."/>
            <person name="Silva P.A."/>
            <person name="Cunha O.L."/>
            <person name="de Oliveira F.F."/>
            <person name="dos Santos T.C."/>
            <person name="Barros A.L."/>
            <person name="Soares M.A."/>
            <person name="de Oliveira L.M."/>
            <person name="Marini M.M."/>
            <person name="Villalobos-Duno H."/>
            <person name="Cunha M.M."/>
            <person name="de Hoog S."/>
            <person name="da Silveira J.F."/>
            <person name="Henrissat B."/>
            <person name="Nino-Vega G.A."/>
            <person name="Cisalpino P.S."/>
            <person name="Mora-Montes H.M."/>
            <person name="Almeida S.R."/>
            <person name="Stajich J.E."/>
            <person name="Lopes-Bezerra L.M."/>
            <person name="Vasconcelos A.T."/>
            <person name="Felipe M.S."/>
        </authorList>
    </citation>
    <scope>NUCLEOTIDE SEQUENCE [LARGE SCALE GENOMIC DNA]</scope>
    <source>
        <strain evidence="15 16">1099-18</strain>
    </source>
</reference>
<dbReference type="GO" id="GO:0000725">
    <property type="term" value="P:recombinational repair"/>
    <property type="evidence" value="ECO:0007669"/>
    <property type="project" value="TreeGrafter"/>
</dbReference>
<evidence type="ECO:0000313" key="16">
    <source>
        <dbReference type="Proteomes" id="UP000033710"/>
    </source>
</evidence>
<feature type="domain" description="UvrD-like helicase C-terminal" evidence="14">
    <location>
        <begin position="456"/>
        <end position="806"/>
    </location>
</feature>
<dbReference type="CDD" id="cd17932">
    <property type="entry name" value="DEXQc_UvrD"/>
    <property type="match status" value="1"/>
</dbReference>
<dbReference type="GeneID" id="27670214"/>
<keyword evidence="6" id="KW-0238">DNA-binding</keyword>
<dbReference type="InterPro" id="IPR014016">
    <property type="entry name" value="UvrD-like_ATP-bd"/>
</dbReference>
<dbReference type="KEGG" id="ssck:SPSK_08337"/>
<dbReference type="Pfam" id="PF00580">
    <property type="entry name" value="UvrD-helicase"/>
    <property type="match status" value="1"/>
</dbReference>
<evidence type="ECO:0000256" key="9">
    <source>
        <dbReference type="ARBA" id="ARBA00034808"/>
    </source>
</evidence>
<dbReference type="PANTHER" id="PTHR11070">
    <property type="entry name" value="UVRD / RECB / PCRA DNA HELICASE FAMILY MEMBER"/>
    <property type="match status" value="1"/>
</dbReference>
<keyword evidence="4 11" id="KW-0347">Helicase</keyword>
<keyword evidence="2 11" id="KW-0547">Nucleotide-binding</keyword>
<comment type="catalytic activity">
    <reaction evidence="10">
        <text>ATP + H2O = ADP + phosphate + H(+)</text>
        <dbReference type="Rhea" id="RHEA:13065"/>
        <dbReference type="ChEBI" id="CHEBI:15377"/>
        <dbReference type="ChEBI" id="CHEBI:15378"/>
        <dbReference type="ChEBI" id="CHEBI:30616"/>
        <dbReference type="ChEBI" id="CHEBI:43474"/>
        <dbReference type="ChEBI" id="CHEBI:456216"/>
        <dbReference type="EC" id="5.6.2.4"/>
    </reaction>
</comment>
<dbReference type="OrthoDB" id="1470711at2759"/>